<dbReference type="RefSeq" id="WP_055553062.1">
    <property type="nucleotide sequence ID" value="NZ_CP023699.1"/>
</dbReference>
<dbReference type="GO" id="GO:0046872">
    <property type="term" value="F:metal ion binding"/>
    <property type="evidence" value="ECO:0007669"/>
    <property type="project" value="UniProtKB-KW"/>
</dbReference>
<dbReference type="Pfam" id="PF18019">
    <property type="entry name" value="Cas3_HD"/>
    <property type="match status" value="1"/>
</dbReference>
<evidence type="ECO:0000313" key="6">
    <source>
        <dbReference type="Proteomes" id="UP000325529"/>
    </source>
</evidence>
<dbReference type="EMBL" id="CP023699">
    <property type="protein sequence ID" value="QEU96419.1"/>
    <property type="molecule type" value="Genomic_DNA"/>
</dbReference>
<feature type="domain" description="HD Cas3-type" evidence="4">
    <location>
        <begin position="29"/>
        <end position="230"/>
    </location>
</feature>
<gene>
    <name evidence="5" type="ORF">CP970_40660</name>
</gene>
<reference evidence="5 6" key="1">
    <citation type="submission" date="2017-09" db="EMBL/GenBank/DDBJ databases">
        <authorList>
            <person name="Lee N."/>
            <person name="Cho B.-K."/>
        </authorList>
    </citation>
    <scope>NUCLEOTIDE SEQUENCE [LARGE SCALE GENOMIC DNA]</scope>
    <source>
        <strain evidence="5 6">ATCC 12853</strain>
    </source>
</reference>
<proteinExistence type="predicted"/>
<keyword evidence="2" id="KW-0378">Hydrolase</keyword>
<organism evidence="5 6">
    <name type="scientific">Streptomyces kanamyceticus</name>
    <dbReference type="NCBI Taxonomy" id="1967"/>
    <lineage>
        <taxon>Bacteria</taxon>
        <taxon>Bacillati</taxon>
        <taxon>Actinomycetota</taxon>
        <taxon>Actinomycetes</taxon>
        <taxon>Kitasatosporales</taxon>
        <taxon>Streptomycetaceae</taxon>
        <taxon>Streptomyces</taxon>
    </lineage>
</organism>
<sequence>MNTETPTTHAYTWCWGTFDLSGLSVQRGGAAWNPLVCELVGSSAVMLELWDRVLRDEQQDDLTEGFGLQDRQSARLLSAFLAGVSRLGNASPAHMDSLGQGQCHSPAIEEAHKVWRQQAWEAGLPLSSTPGRIRHANPEHITAAVLPRLIGCDCAGFVDGEQCRNRAHRGLYMAAYALNRHGGNVLHADTVAEAYRATGGTAWDTVRGDLVKAVAQYVGVNPWSLPEMTQQVRPVALSGLSRLVAQSNKLSLGNASSGFASPLDSYDVWSDRVRLQASEAVTQVRVSG</sequence>
<dbReference type="InterPro" id="IPR006483">
    <property type="entry name" value="CRISPR-assoc_Cas3_HD"/>
</dbReference>
<evidence type="ECO:0000259" key="4">
    <source>
        <dbReference type="Pfam" id="PF18019"/>
    </source>
</evidence>
<dbReference type="GO" id="GO:0016787">
    <property type="term" value="F:hydrolase activity"/>
    <property type="evidence" value="ECO:0007669"/>
    <property type="project" value="UniProtKB-KW"/>
</dbReference>
<keyword evidence="3" id="KW-0051">Antiviral defense</keyword>
<dbReference type="Proteomes" id="UP000325529">
    <property type="component" value="Chromosome"/>
</dbReference>
<evidence type="ECO:0000313" key="5">
    <source>
        <dbReference type="EMBL" id="QEU96419.1"/>
    </source>
</evidence>
<evidence type="ECO:0000256" key="3">
    <source>
        <dbReference type="ARBA" id="ARBA00023118"/>
    </source>
</evidence>
<dbReference type="KEGG" id="ska:CP970_40660"/>
<dbReference type="GO" id="GO:0051607">
    <property type="term" value="P:defense response to virus"/>
    <property type="evidence" value="ECO:0007669"/>
    <property type="project" value="UniProtKB-KW"/>
</dbReference>
<keyword evidence="6" id="KW-1185">Reference proteome</keyword>
<name>A0A5J6GLT7_STRKN</name>
<evidence type="ECO:0000256" key="2">
    <source>
        <dbReference type="ARBA" id="ARBA00022801"/>
    </source>
</evidence>
<accession>A0A5J6GLT7</accession>
<dbReference type="Gene3D" id="1.10.3210.30">
    <property type="match status" value="1"/>
</dbReference>
<evidence type="ECO:0000256" key="1">
    <source>
        <dbReference type="ARBA" id="ARBA00022723"/>
    </source>
</evidence>
<dbReference type="AlphaFoldDB" id="A0A5J6GLT7"/>
<dbReference type="OrthoDB" id="4105229at2"/>
<protein>
    <recommendedName>
        <fullName evidence="4">HD Cas3-type domain-containing protein</fullName>
    </recommendedName>
</protein>
<keyword evidence="1" id="KW-0479">Metal-binding</keyword>
<dbReference type="InterPro" id="IPR038257">
    <property type="entry name" value="CRISPR-assoc_Cas3_HD_sf"/>
</dbReference>